<comment type="caution">
    <text evidence="1">The sequence shown here is derived from an EMBL/GenBank/DDBJ whole genome shotgun (WGS) entry which is preliminary data.</text>
</comment>
<protein>
    <submittedName>
        <fullName evidence="1">Uncharacterized protein</fullName>
    </submittedName>
</protein>
<dbReference type="SUPFAM" id="SSF57889">
    <property type="entry name" value="Cysteine-rich domain"/>
    <property type="match status" value="1"/>
</dbReference>
<dbReference type="Proteomes" id="UP001642360">
    <property type="component" value="Unassembled WGS sequence"/>
</dbReference>
<reference evidence="1 2" key="1">
    <citation type="submission" date="2024-02" db="EMBL/GenBank/DDBJ databases">
        <authorList>
            <person name="Vignale AGUSTIN F."/>
            <person name="Sosa J E."/>
            <person name="Modenutti C."/>
        </authorList>
    </citation>
    <scope>NUCLEOTIDE SEQUENCE [LARGE SCALE GENOMIC DNA]</scope>
</reference>
<dbReference type="AlphaFoldDB" id="A0ABC8SZX5"/>
<dbReference type="PANTHER" id="PTHR46288">
    <property type="entry name" value="PHORBOL-ESTER/DAG-TYPE DOMAIN-CONTAINING PROTEIN"/>
    <property type="match status" value="1"/>
</dbReference>
<keyword evidence="2" id="KW-1185">Reference proteome</keyword>
<name>A0ABC8SZX5_9AQUA</name>
<organism evidence="1 2">
    <name type="scientific">Ilex paraguariensis</name>
    <name type="common">yerba mate</name>
    <dbReference type="NCBI Taxonomy" id="185542"/>
    <lineage>
        <taxon>Eukaryota</taxon>
        <taxon>Viridiplantae</taxon>
        <taxon>Streptophyta</taxon>
        <taxon>Embryophyta</taxon>
        <taxon>Tracheophyta</taxon>
        <taxon>Spermatophyta</taxon>
        <taxon>Magnoliopsida</taxon>
        <taxon>eudicotyledons</taxon>
        <taxon>Gunneridae</taxon>
        <taxon>Pentapetalae</taxon>
        <taxon>asterids</taxon>
        <taxon>campanulids</taxon>
        <taxon>Aquifoliales</taxon>
        <taxon>Aquifoliaceae</taxon>
        <taxon>Ilex</taxon>
    </lineage>
</organism>
<sequence>MELQHFSHGHPLIPMEVPKEAELPVVTGVLKPTLGAAYSCTVISEYGTECYFFLHKRCAELPDEIENLLHHPHVLSLRKDKRNRM</sequence>
<dbReference type="EMBL" id="CAUOFW020003565">
    <property type="protein sequence ID" value="CAK9160719.1"/>
    <property type="molecule type" value="Genomic_DNA"/>
</dbReference>
<gene>
    <name evidence="1" type="ORF">ILEXP_LOCUS29492</name>
</gene>
<dbReference type="InterPro" id="IPR046349">
    <property type="entry name" value="C1-like_sf"/>
</dbReference>
<evidence type="ECO:0000313" key="1">
    <source>
        <dbReference type="EMBL" id="CAK9160719.1"/>
    </source>
</evidence>
<proteinExistence type="predicted"/>
<evidence type="ECO:0000313" key="2">
    <source>
        <dbReference type="Proteomes" id="UP001642360"/>
    </source>
</evidence>
<dbReference type="PANTHER" id="PTHR46288:SF27">
    <property type="entry name" value="CYSTEINE_HISTIDINE-RICH C1 DOMAIN FAMILY PROTEIN"/>
    <property type="match status" value="1"/>
</dbReference>
<accession>A0ABC8SZX5</accession>